<evidence type="ECO:0000313" key="7">
    <source>
        <dbReference type="EMBL" id="RAJ05154.1"/>
    </source>
</evidence>
<evidence type="ECO:0000256" key="2">
    <source>
        <dbReference type="ARBA" id="ARBA00022723"/>
    </source>
</evidence>
<keyword evidence="8" id="KW-1185">Reference proteome</keyword>
<sequence length="477" mass="53053">MKYLVLLIACLPVLSCNTSHPILSPSSLPQQYIAVNTEKDTVVTLQFGTRLTIAAHTFSAKNNVAKIVIKEAITLDQMLRGGLVTKSGNHVLQSGGMIQIMPANGEDVKIVKPFNIEIPTPQVREGMQLYKGVEKDDRVDWVNPVPLDTPVSPLVEPQVVQGAVLYQQNCAVCHGIDKKLTGPPLYGSMERWAHDTASLYRFTRNASKVIAAGDAYATCLFTGYNKAAMTSFDSLSNEEIKAIYRYIDEKGKAIYGTAIPNAFLRKSDCDKCDEYMQAYQQIFTDTTQPKQAISSKEMKQAYRFHVIDFAWYNVDVQLPLENAPPIFVNLHPNPPGTKLYIAIPQHNILIDGQEENGAFKLYANMPSGVVDFKNGTLAYVIAVAGNQPTSLQLAFQSFTLLQSDNNLTLELKPATDHDLQACFETVKHSGFTQHHFQTYFEKLKKSNRDSLETAIKDLRVKLERCGQITDALRPGTL</sequence>
<dbReference type="Proteomes" id="UP000249547">
    <property type="component" value="Unassembled WGS sequence"/>
</dbReference>
<evidence type="ECO:0000313" key="8">
    <source>
        <dbReference type="Proteomes" id="UP000249547"/>
    </source>
</evidence>
<dbReference type="GO" id="GO:0009055">
    <property type="term" value="F:electron transfer activity"/>
    <property type="evidence" value="ECO:0007669"/>
    <property type="project" value="InterPro"/>
</dbReference>
<proteinExistence type="predicted"/>
<comment type="caution">
    <text evidence="7">The sequence shown here is derived from an EMBL/GenBank/DDBJ whole genome shotgun (WGS) entry which is preliminary data.</text>
</comment>
<keyword evidence="2 4" id="KW-0479">Metal-binding</keyword>
<evidence type="ECO:0000256" key="1">
    <source>
        <dbReference type="ARBA" id="ARBA00022617"/>
    </source>
</evidence>
<evidence type="ECO:0000256" key="5">
    <source>
        <dbReference type="SAM" id="SignalP"/>
    </source>
</evidence>
<protein>
    <submittedName>
        <fullName evidence="7">Cbb3-type cytochrome c oxidase subunit III</fullName>
    </submittedName>
</protein>
<feature type="chain" id="PRO_5016235296" evidence="5">
    <location>
        <begin position="22"/>
        <end position="477"/>
    </location>
</feature>
<keyword evidence="5" id="KW-0732">Signal</keyword>
<evidence type="ECO:0000256" key="4">
    <source>
        <dbReference type="PROSITE-ProRule" id="PRU00433"/>
    </source>
</evidence>
<dbReference type="InterPro" id="IPR009056">
    <property type="entry name" value="Cyt_c-like_dom"/>
</dbReference>
<dbReference type="GO" id="GO:0046872">
    <property type="term" value="F:metal ion binding"/>
    <property type="evidence" value="ECO:0007669"/>
    <property type="project" value="UniProtKB-KW"/>
</dbReference>
<dbReference type="AlphaFoldDB" id="A0A327QN85"/>
<reference evidence="7 8" key="1">
    <citation type="submission" date="2018-06" db="EMBL/GenBank/DDBJ databases">
        <title>Genomic Encyclopedia of Archaeal and Bacterial Type Strains, Phase II (KMG-II): from individual species to whole genera.</title>
        <authorList>
            <person name="Goeker M."/>
        </authorList>
    </citation>
    <scope>NUCLEOTIDE SEQUENCE [LARGE SCALE GENOMIC DNA]</scope>
    <source>
        <strain evidence="7 8">DSM 23857</strain>
    </source>
</reference>
<dbReference type="OrthoDB" id="619466at2"/>
<dbReference type="EMBL" id="QLLL01000004">
    <property type="protein sequence ID" value="RAJ05154.1"/>
    <property type="molecule type" value="Genomic_DNA"/>
</dbReference>
<evidence type="ECO:0000259" key="6">
    <source>
        <dbReference type="PROSITE" id="PS51007"/>
    </source>
</evidence>
<dbReference type="GO" id="GO:0020037">
    <property type="term" value="F:heme binding"/>
    <property type="evidence" value="ECO:0007669"/>
    <property type="project" value="InterPro"/>
</dbReference>
<accession>A0A327QN85</accession>
<dbReference type="PROSITE" id="PS51007">
    <property type="entry name" value="CYTC"/>
    <property type="match status" value="1"/>
</dbReference>
<evidence type="ECO:0000256" key="3">
    <source>
        <dbReference type="ARBA" id="ARBA00023004"/>
    </source>
</evidence>
<dbReference type="RefSeq" id="WP_111597770.1">
    <property type="nucleotide sequence ID" value="NZ_QLLL01000004.1"/>
</dbReference>
<keyword evidence="3 4" id="KW-0408">Iron</keyword>
<name>A0A327QN85_9BACT</name>
<dbReference type="SUPFAM" id="SSF46626">
    <property type="entry name" value="Cytochrome c"/>
    <property type="match status" value="1"/>
</dbReference>
<feature type="signal peptide" evidence="5">
    <location>
        <begin position="1"/>
        <end position="21"/>
    </location>
</feature>
<dbReference type="Gene3D" id="1.10.760.10">
    <property type="entry name" value="Cytochrome c-like domain"/>
    <property type="match status" value="1"/>
</dbReference>
<dbReference type="InterPro" id="IPR036909">
    <property type="entry name" value="Cyt_c-like_dom_sf"/>
</dbReference>
<gene>
    <name evidence="7" type="ORF">LX64_02308</name>
</gene>
<feature type="domain" description="Cytochrome c" evidence="6">
    <location>
        <begin position="157"/>
        <end position="251"/>
    </location>
</feature>
<dbReference type="Pfam" id="PF00034">
    <property type="entry name" value="Cytochrom_C"/>
    <property type="match status" value="1"/>
</dbReference>
<keyword evidence="1 4" id="KW-0349">Heme</keyword>
<organism evidence="7 8">
    <name type="scientific">Chitinophaga skermanii</name>
    <dbReference type="NCBI Taxonomy" id="331697"/>
    <lineage>
        <taxon>Bacteria</taxon>
        <taxon>Pseudomonadati</taxon>
        <taxon>Bacteroidota</taxon>
        <taxon>Chitinophagia</taxon>
        <taxon>Chitinophagales</taxon>
        <taxon>Chitinophagaceae</taxon>
        <taxon>Chitinophaga</taxon>
    </lineage>
</organism>